<feature type="binding site" evidence="12">
    <location>
        <position position="232"/>
    </location>
    <ligand>
        <name>[2Fe-2S] cluster</name>
        <dbReference type="ChEBI" id="CHEBI:190135"/>
    </ligand>
</feature>
<keyword evidence="4 12" id="KW-0001">2Fe-2S</keyword>
<dbReference type="SUPFAM" id="SSF52343">
    <property type="entry name" value="Ferredoxin reductase-like, C-terminal NADP-linked domain"/>
    <property type="match status" value="1"/>
</dbReference>
<name>A0A6L2R668_9BACT</name>
<keyword evidence="2" id="KW-0813">Transport</keyword>
<dbReference type="InterPro" id="IPR050353">
    <property type="entry name" value="PyrK_electron_transfer"/>
</dbReference>
<dbReference type="GO" id="GO:0051537">
    <property type="term" value="F:2 iron, 2 sulfur cluster binding"/>
    <property type="evidence" value="ECO:0007669"/>
    <property type="project" value="UniProtKB-KW"/>
</dbReference>
<keyword evidence="5 12" id="KW-0479">Metal-binding</keyword>
<feature type="binding site" evidence="12">
    <location>
        <position position="224"/>
    </location>
    <ligand>
        <name>[2Fe-2S] cluster</name>
        <dbReference type="ChEBI" id="CHEBI:190135"/>
    </ligand>
</feature>
<comment type="similarity">
    <text evidence="1">Belongs to the PyrK family.</text>
</comment>
<feature type="domain" description="FAD-binding FR-type" evidence="13">
    <location>
        <begin position="4"/>
        <end position="104"/>
    </location>
</feature>
<feature type="binding site" evidence="12">
    <location>
        <position position="245"/>
    </location>
    <ligand>
        <name>[2Fe-2S] cluster</name>
        <dbReference type="ChEBI" id="CHEBI:190135"/>
    </ligand>
</feature>
<evidence type="ECO:0000256" key="1">
    <source>
        <dbReference type="ARBA" id="ARBA00006422"/>
    </source>
</evidence>
<gene>
    <name evidence="14" type="primary">pyrK</name>
    <name evidence="14" type="ORF">ZNDK_0796</name>
</gene>
<dbReference type="EMBL" id="BLLL01000008">
    <property type="protein sequence ID" value="GFH63025.1"/>
    <property type="molecule type" value="Genomic_DNA"/>
</dbReference>
<evidence type="ECO:0000313" key="15">
    <source>
        <dbReference type="Proteomes" id="UP000505077"/>
    </source>
</evidence>
<comment type="cofactor">
    <cofactor evidence="10">
        <name>[2Fe-2S] cluster</name>
        <dbReference type="ChEBI" id="CHEBI:190135"/>
    </cofactor>
</comment>
<dbReference type="GO" id="GO:0050660">
    <property type="term" value="F:flavin adenine dinucleotide binding"/>
    <property type="evidence" value="ECO:0007669"/>
    <property type="project" value="InterPro"/>
</dbReference>
<evidence type="ECO:0000256" key="10">
    <source>
        <dbReference type="ARBA" id="ARBA00034078"/>
    </source>
</evidence>
<dbReference type="Proteomes" id="UP000505077">
    <property type="component" value="Unassembled WGS sequence"/>
</dbReference>
<keyword evidence="9 12" id="KW-0411">Iron-sulfur</keyword>
<dbReference type="AlphaFoldDB" id="A0A6L2R668"/>
<dbReference type="Gene3D" id="3.40.50.80">
    <property type="entry name" value="Nucleotide-binding domain of ferredoxin-NADP reductase (FNR) module"/>
    <property type="match status" value="1"/>
</dbReference>
<evidence type="ECO:0000259" key="13">
    <source>
        <dbReference type="PROSITE" id="PS51384"/>
    </source>
</evidence>
<dbReference type="InterPro" id="IPR017927">
    <property type="entry name" value="FAD-bd_FR_type"/>
</dbReference>
<dbReference type="InterPro" id="IPR012165">
    <property type="entry name" value="Cyt_c3_hydrogenase_gsu"/>
</dbReference>
<reference evidence="14 15" key="1">
    <citation type="journal article" date="2020" name="ISME J.">
        <title>Parallel Reductive Genome Evolution in Desulfovibrio Ectosymbionts Independently Acquired by Trichonympha Protists in the Termite Gut.</title>
        <authorList>
            <person name="Takeuchi M."/>
            <person name="Kuwahara H."/>
            <person name="Murakami T."/>
            <person name="Takahashi K."/>
            <person name="Kajitani R."/>
            <person name="Toyoda A."/>
            <person name="Itoh T."/>
            <person name="Ohkuma M."/>
            <person name="Hongoh Y."/>
        </authorList>
    </citation>
    <scope>NUCLEOTIDE SEQUENCE [LARGE SCALE GENOMIC DNA]</scope>
    <source>
        <strain evidence="14">ZnDsv-02</strain>
    </source>
</reference>
<dbReference type="InterPro" id="IPR037117">
    <property type="entry name" value="Dihydroorotate_DH_ele_sf"/>
</dbReference>
<dbReference type="InterPro" id="IPR039261">
    <property type="entry name" value="FNR_nucleotide-bd"/>
</dbReference>
<keyword evidence="3 11" id="KW-0285">Flavoprotein</keyword>
<dbReference type="GO" id="GO:0006221">
    <property type="term" value="P:pyrimidine nucleotide biosynthetic process"/>
    <property type="evidence" value="ECO:0007669"/>
    <property type="project" value="InterPro"/>
</dbReference>
<dbReference type="Gene3D" id="2.10.240.10">
    <property type="entry name" value="Dihydroorotate dehydrogenase, electron transfer subunit"/>
    <property type="match status" value="1"/>
</dbReference>
<keyword evidence="7" id="KW-0249">Electron transport</keyword>
<evidence type="ECO:0000256" key="3">
    <source>
        <dbReference type="ARBA" id="ARBA00022630"/>
    </source>
</evidence>
<evidence type="ECO:0000256" key="4">
    <source>
        <dbReference type="ARBA" id="ARBA00022714"/>
    </source>
</evidence>
<organism evidence="14 15">
    <name type="scientific">Candidatus Desulfovibrio kirbyi</name>
    <dbReference type="NCBI Taxonomy" id="2696086"/>
    <lineage>
        <taxon>Bacteria</taxon>
        <taxon>Pseudomonadati</taxon>
        <taxon>Thermodesulfobacteriota</taxon>
        <taxon>Desulfovibrionia</taxon>
        <taxon>Desulfovibrionales</taxon>
        <taxon>Desulfovibrionaceae</taxon>
        <taxon>Desulfovibrio</taxon>
    </lineage>
</organism>
<evidence type="ECO:0000256" key="7">
    <source>
        <dbReference type="ARBA" id="ARBA00022982"/>
    </source>
</evidence>
<evidence type="ECO:0000256" key="2">
    <source>
        <dbReference type="ARBA" id="ARBA00022448"/>
    </source>
</evidence>
<dbReference type="SUPFAM" id="SSF63380">
    <property type="entry name" value="Riboflavin synthase domain-like"/>
    <property type="match status" value="1"/>
</dbReference>
<dbReference type="PIRSF" id="PIRSF006816">
    <property type="entry name" value="Cyc3_hyd_g"/>
    <property type="match status" value="1"/>
</dbReference>
<dbReference type="GO" id="GO:0046872">
    <property type="term" value="F:metal ion binding"/>
    <property type="evidence" value="ECO:0007669"/>
    <property type="project" value="UniProtKB-KW"/>
</dbReference>
<evidence type="ECO:0000256" key="6">
    <source>
        <dbReference type="ARBA" id="ARBA00022827"/>
    </source>
</evidence>
<dbReference type="Gene3D" id="2.40.30.10">
    <property type="entry name" value="Translation factors"/>
    <property type="match status" value="1"/>
</dbReference>
<dbReference type="PANTHER" id="PTHR43513:SF3">
    <property type="entry name" value="DIHYDROOROTATE DEHYDROGENASE B (NAD(+)), ELECTRON TRANSFER SUBUNIT-RELATED"/>
    <property type="match status" value="1"/>
</dbReference>
<comment type="cofactor">
    <cofactor evidence="11">
        <name>FAD</name>
        <dbReference type="ChEBI" id="CHEBI:57692"/>
    </cofactor>
    <text evidence="11">Binds 1 FAD per subunit.</text>
</comment>
<evidence type="ECO:0000256" key="12">
    <source>
        <dbReference type="PIRSR" id="PIRSR006816-2"/>
    </source>
</evidence>
<sequence>MHQPFLDSLRVLELTPYGGQRSFFALRLSRPSWTAWTPGQFLMLRPASFGLELPLARPFGICDASARQVMCFFQVLGRGTQRMAALRPGDEVSVWGPLGRGFAVEQNAPTLLLAGGMGIAPFVGYANAHPEPEKLRLLFGHREALDCYPVDALTGRIRFESAHERAPEDRDKFIHSARERMRDCAARNGLALACGPLPFLRAVQSFAHELRMRTQLSLENRMACGTGACLGCVAQSVDKTPVCTCREGPVFQADNILL</sequence>
<dbReference type="GO" id="GO:0016491">
    <property type="term" value="F:oxidoreductase activity"/>
    <property type="evidence" value="ECO:0007669"/>
    <property type="project" value="InterPro"/>
</dbReference>
<keyword evidence="8 12" id="KW-0408">Iron</keyword>
<comment type="caution">
    <text evidence="14">The sequence shown here is derived from an EMBL/GenBank/DDBJ whole genome shotgun (WGS) entry which is preliminary data.</text>
</comment>
<dbReference type="PROSITE" id="PS51384">
    <property type="entry name" value="FAD_FR"/>
    <property type="match status" value="1"/>
</dbReference>
<proteinExistence type="inferred from homology"/>
<dbReference type="Pfam" id="PF10418">
    <property type="entry name" value="DHODB_Fe-S_bind"/>
    <property type="match status" value="1"/>
</dbReference>
<evidence type="ECO:0000256" key="11">
    <source>
        <dbReference type="PIRSR" id="PIRSR006816-1"/>
    </source>
</evidence>
<dbReference type="InterPro" id="IPR017938">
    <property type="entry name" value="Riboflavin_synthase-like_b-brl"/>
</dbReference>
<accession>A0A6L2R668</accession>
<comment type="cofactor">
    <cofactor evidence="12">
        <name>[2Fe-2S] cluster</name>
        <dbReference type="ChEBI" id="CHEBI:190135"/>
    </cofactor>
    <text evidence="12">Binds 1 [2Fe-2S] cluster per subunit.</text>
</comment>
<feature type="binding site" evidence="12">
    <location>
        <position position="229"/>
    </location>
    <ligand>
        <name>[2Fe-2S] cluster</name>
        <dbReference type="ChEBI" id="CHEBI:190135"/>
    </ligand>
</feature>
<evidence type="ECO:0000313" key="14">
    <source>
        <dbReference type="EMBL" id="GFH63025.1"/>
    </source>
</evidence>
<dbReference type="InterPro" id="IPR019480">
    <property type="entry name" value="Dihydroorotate_DH_Fe-S-bd"/>
</dbReference>
<evidence type="ECO:0000256" key="5">
    <source>
        <dbReference type="ARBA" id="ARBA00022723"/>
    </source>
</evidence>
<feature type="binding site" evidence="11">
    <location>
        <begin position="79"/>
        <end position="80"/>
    </location>
    <ligand>
        <name>FAD</name>
        <dbReference type="ChEBI" id="CHEBI:57692"/>
    </ligand>
</feature>
<evidence type="ECO:0000256" key="9">
    <source>
        <dbReference type="ARBA" id="ARBA00023014"/>
    </source>
</evidence>
<evidence type="ECO:0000256" key="8">
    <source>
        <dbReference type="ARBA" id="ARBA00023004"/>
    </source>
</evidence>
<protein>
    <submittedName>
        <fullName evidence="14">Dihydroorotate dehydrogenase B electron transfer subunit</fullName>
    </submittedName>
</protein>
<dbReference type="PANTHER" id="PTHR43513">
    <property type="entry name" value="DIHYDROOROTATE DEHYDROGENASE B (NAD(+)), ELECTRON TRANSFER SUBUNIT"/>
    <property type="match status" value="1"/>
</dbReference>
<keyword evidence="6 11" id="KW-0274">FAD</keyword>